<accession>A0A1B9AMM0</accession>
<gene>
    <name evidence="2" type="ORF">A8F95_10875</name>
</gene>
<dbReference type="RefSeq" id="WP_065411143.1">
    <property type="nucleotide sequence ID" value="NZ_MAYT01000027.1"/>
</dbReference>
<evidence type="ECO:0000256" key="1">
    <source>
        <dbReference type="SAM" id="SignalP"/>
    </source>
</evidence>
<name>A0A1B9AMM0_9BACI</name>
<protein>
    <recommendedName>
        <fullName evidence="4">Lipoprotein</fullName>
    </recommendedName>
</protein>
<dbReference type="Proteomes" id="UP000092578">
    <property type="component" value="Unassembled WGS sequence"/>
</dbReference>
<proteinExistence type="predicted"/>
<dbReference type="PROSITE" id="PS51257">
    <property type="entry name" value="PROKAR_LIPOPROTEIN"/>
    <property type="match status" value="1"/>
</dbReference>
<dbReference type="EMBL" id="MAYT01000027">
    <property type="protein sequence ID" value="OCA85173.1"/>
    <property type="molecule type" value="Genomic_DNA"/>
</dbReference>
<dbReference type="AlphaFoldDB" id="A0A1B9AMM0"/>
<keyword evidence="1" id="KW-0732">Signal</keyword>
<evidence type="ECO:0000313" key="3">
    <source>
        <dbReference type="Proteomes" id="UP000092578"/>
    </source>
</evidence>
<feature type="signal peptide" evidence="1">
    <location>
        <begin position="1"/>
        <end position="21"/>
    </location>
</feature>
<evidence type="ECO:0008006" key="4">
    <source>
        <dbReference type="Google" id="ProtNLM"/>
    </source>
</evidence>
<evidence type="ECO:0000313" key="2">
    <source>
        <dbReference type="EMBL" id="OCA85173.1"/>
    </source>
</evidence>
<organism evidence="2 3">
    <name type="scientific">Pseudobacillus wudalianchiensis</name>
    <dbReference type="NCBI Taxonomy" id="1743143"/>
    <lineage>
        <taxon>Bacteria</taxon>
        <taxon>Bacillati</taxon>
        <taxon>Bacillota</taxon>
        <taxon>Bacilli</taxon>
        <taxon>Bacillales</taxon>
        <taxon>Bacillaceae</taxon>
        <taxon>Pseudobacillus</taxon>
    </lineage>
</organism>
<keyword evidence="3" id="KW-1185">Reference proteome</keyword>
<comment type="caution">
    <text evidence="2">The sequence shown here is derived from an EMBL/GenBank/DDBJ whole genome shotgun (WGS) entry which is preliminary data.</text>
</comment>
<feature type="chain" id="PRO_5008622086" description="Lipoprotein" evidence="1">
    <location>
        <begin position="22"/>
        <end position="139"/>
    </location>
</feature>
<sequence length="139" mass="15500">MKKWLLAVLLCIFLSACEVGIQGPPQPVLTVGKKEIMYEIGPYSWHKNGEGIAVDTAGPEELVEHTNAVAVPPGAVLVIDFKYRPDGLEAGIWKNEQANFKRVKHNKIMLPNKKGTYIYIIHAKWKEGDATYALRIATK</sequence>
<reference evidence="3" key="1">
    <citation type="submission" date="2016-05" db="EMBL/GenBank/DDBJ databases">
        <authorList>
            <person name="Liu B."/>
            <person name="Wang J."/>
            <person name="Zhu Y."/>
            <person name="Liu G."/>
            <person name="Chen Q."/>
            <person name="Chen Z."/>
            <person name="Lan J."/>
            <person name="Che J."/>
            <person name="Ge C."/>
            <person name="Shi H."/>
            <person name="Pan Z."/>
            <person name="Liu X."/>
        </authorList>
    </citation>
    <scope>NUCLEOTIDE SEQUENCE [LARGE SCALE GENOMIC DNA]</scope>
    <source>
        <strain evidence="3">FJAT-27215</strain>
    </source>
</reference>